<accession>A0A7W5AMN5</accession>
<dbReference type="EMBL" id="JACHXF010000017">
    <property type="protein sequence ID" value="MBB3099107.1"/>
    <property type="molecule type" value="Genomic_DNA"/>
</dbReference>
<name>A0A7W5AMN5_9ACTN</name>
<sequence length="91" mass="9907">MTLPAIGATATMTTSHGTVRIRITDPNPDPQRQPTHVLGDIIGGTDQRFRYSEPVLLPLNRIIIDPTEVEIWAAAAEDSADVAACHGELYR</sequence>
<organism evidence="1 2">
    <name type="scientific">Actinoplanes campanulatus</name>
    <dbReference type="NCBI Taxonomy" id="113559"/>
    <lineage>
        <taxon>Bacteria</taxon>
        <taxon>Bacillati</taxon>
        <taxon>Actinomycetota</taxon>
        <taxon>Actinomycetes</taxon>
        <taxon>Micromonosporales</taxon>
        <taxon>Micromonosporaceae</taxon>
        <taxon>Actinoplanes</taxon>
    </lineage>
</organism>
<dbReference type="AlphaFoldDB" id="A0A7W5AMN5"/>
<proteinExistence type="predicted"/>
<evidence type="ECO:0000313" key="2">
    <source>
        <dbReference type="Proteomes" id="UP000590749"/>
    </source>
</evidence>
<reference evidence="1 2" key="1">
    <citation type="submission" date="2020-08" db="EMBL/GenBank/DDBJ databases">
        <title>Genomic Encyclopedia of Type Strains, Phase III (KMG-III): the genomes of soil and plant-associated and newly described type strains.</title>
        <authorList>
            <person name="Whitman W."/>
        </authorList>
    </citation>
    <scope>NUCLEOTIDE SEQUENCE [LARGE SCALE GENOMIC DNA]</scope>
    <source>
        <strain evidence="1 2">CECT 3287</strain>
    </source>
</reference>
<evidence type="ECO:0000313" key="1">
    <source>
        <dbReference type="EMBL" id="MBB3099107.1"/>
    </source>
</evidence>
<protein>
    <submittedName>
        <fullName evidence="1">Uncharacterized protein</fullName>
    </submittedName>
</protein>
<dbReference type="Proteomes" id="UP000590749">
    <property type="component" value="Unassembled WGS sequence"/>
</dbReference>
<dbReference type="RefSeq" id="WP_183225182.1">
    <property type="nucleotide sequence ID" value="NZ_BMPW01000020.1"/>
</dbReference>
<comment type="caution">
    <text evidence="1">The sequence shown here is derived from an EMBL/GenBank/DDBJ whole genome shotgun (WGS) entry which is preliminary data.</text>
</comment>
<gene>
    <name evidence="1" type="ORF">FHR83_006813</name>
</gene>
<keyword evidence="2" id="KW-1185">Reference proteome</keyword>